<name>A0A0F9PUE6_9ZZZZ</name>
<protein>
    <submittedName>
        <fullName evidence="2">Uncharacterized protein</fullName>
    </submittedName>
</protein>
<comment type="caution">
    <text evidence="2">The sequence shown here is derived from an EMBL/GenBank/DDBJ whole genome shotgun (WGS) entry which is preliminary data.</text>
</comment>
<reference evidence="2" key="1">
    <citation type="journal article" date="2015" name="Nature">
        <title>Complex archaea that bridge the gap between prokaryotes and eukaryotes.</title>
        <authorList>
            <person name="Spang A."/>
            <person name="Saw J.H."/>
            <person name="Jorgensen S.L."/>
            <person name="Zaremba-Niedzwiedzka K."/>
            <person name="Martijn J."/>
            <person name="Lind A.E."/>
            <person name="van Eijk R."/>
            <person name="Schleper C."/>
            <person name="Guy L."/>
            <person name="Ettema T.J."/>
        </authorList>
    </citation>
    <scope>NUCLEOTIDE SEQUENCE</scope>
</reference>
<sequence>MLKDAKDLTPEELGKRVLRIKWYIAGFISTPILYFIIIFILEQISRITIIID</sequence>
<organism evidence="2">
    <name type="scientific">marine sediment metagenome</name>
    <dbReference type="NCBI Taxonomy" id="412755"/>
    <lineage>
        <taxon>unclassified sequences</taxon>
        <taxon>metagenomes</taxon>
        <taxon>ecological metagenomes</taxon>
    </lineage>
</organism>
<dbReference type="EMBL" id="LAZR01002570">
    <property type="protein sequence ID" value="KKN28367.1"/>
    <property type="molecule type" value="Genomic_DNA"/>
</dbReference>
<feature type="transmembrane region" description="Helical" evidence="1">
    <location>
        <begin position="20"/>
        <end position="41"/>
    </location>
</feature>
<keyword evidence="1" id="KW-0812">Transmembrane</keyword>
<dbReference type="AlphaFoldDB" id="A0A0F9PUE6"/>
<gene>
    <name evidence="2" type="ORF">LCGC14_0854930</name>
</gene>
<keyword evidence="1" id="KW-1133">Transmembrane helix</keyword>
<evidence type="ECO:0000256" key="1">
    <source>
        <dbReference type="SAM" id="Phobius"/>
    </source>
</evidence>
<keyword evidence="1" id="KW-0472">Membrane</keyword>
<accession>A0A0F9PUE6</accession>
<proteinExistence type="predicted"/>
<evidence type="ECO:0000313" key="2">
    <source>
        <dbReference type="EMBL" id="KKN28367.1"/>
    </source>
</evidence>